<evidence type="ECO:0000313" key="2">
    <source>
        <dbReference type="Proteomes" id="UP001141253"/>
    </source>
</evidence>
<reference evidence="1" key="2">
    <citation type="journal article" date="2023" name="Int. J. Mol. Sci.">
        <title>De Novo Assembly and Annotation of 11 Diverse Shrub Willow (Salix) Genomes Reveals Novel Gene Organization in Sex-Linked Regions.</title>
        <authorList>
            <person name="Hyden B."/>
            <person name="Feng K."/>
            <person name="Yates T.B."/>
            <person name="Jawdy S."/>
            <person name="Cereghino C."/>
            <person name="Smart L.B."/>
            <person name="Muchero W."/>
        </authorList>
    </citation>
    <scope>NUCLEOTIDE SEQUENCE</scope>
    <source>
        <tissue evidence="1">Shoot tip</tissue>
    </source>
</reference>
<dbReference type="PANTHER" id="PTHR33739">
    <property type="entry name" value="OS07G0681500 PROTEIN"/>
    <property type="match status" value="1"/>
</dbReference>
<keyword evidence="2" id="KW-1185">Reference proteome</keyword>
<proteinExistence type="predicted"/>
<comment type="caution">
    <text evidence="1">The sequence shown here is derived from an EMBL/GenBank/DDBJ whole genome shotgun (WGS) entry which is preliminary data.</text>
</comment>
<evidence type="ECO:0000313" key="1">
    <source>
        <dbReference type="EMBL" id="KAJ6395150.1"/>
    </source>
</evidence>
<organism evidence="1 2">
    <name type="scientific">Salix suchowensis</name>
    <dbReference type="NCBI Taxonomy" id="1278906"/>
    <lineage>
        <taxon>Eukaryota</taxon>
        <taxon>Viridiplantae</taxon>
        <taxon>Streptophyta</taxon>
        <taxon>Embryophyta</taxon>
        <taxon>Tracheophyta</taxon>
        <taxon>Spermatophyta</taxon>
        <taxon>Magnoliopsida</taxon>
        <taxon>eudicotyledons</taxon>
        <taxon>Gunneridae</taxon>
        <taxon>Pentapetalae</taxon>
        <taxon>rosids</taxon>
        <taxon>fabids</taxon>
        <taxon>Malpighiales</taxon>
        <taxon>Salicaceae</taxon>
        <taxon>Saliceae</taxon>
        <taxon>Salix</taxon>
    </lineage>
</organism>
<dbReference type="Proteomes" id="UP001141253">
    <property type="component" value="Chromosome 4"/>
</dbReference>
<protein>
    <recommendedName>
        <fullName evidence="3">Mediator of RNA polymerase II transcription subunit 33A</fullName>
    </recommendedName>
</protein>
<accession>A0ABQ9C6F7</accession>
<dbReference type="InterPro" id="IPR039638">
    <property type="entry name" value="MED33A/B"/>
</dbReference>
<sequence>MEMEKTRGGESEETERRKLILLEKVKECLSQKPDQRREESPILWAMDVVKCLKSLKMEMPSPDLAEILVSHLCFDNNNASIWKFLQQALSVRLLSPLHVLSLLSSRVIPNRRSQPEAYRLFLELFSRYAFSLDTAVDDACRDKIINSVDSALQLSRTYEVRLSELGQLLVLFFFTVFVGLIDSTFDDMGLQIKSSDIQEGPFGVDNFQDMDMDSRGNFSTERNEHRELLRMKNTNMAMEVLAKLMESRKAVVLLRLVRLNMPEKFHGLLQRLWFSEANKLTSSSMKPVSQFFERLSANIFKVCDFEYQLNKGQLVQMLSDIRQPYKRLSYCNSESLQSACWAPFDIYLEHIMDGKQLLITSGVSMLTETIMLLQVFNRASWQETFLALWLSALRLVQREHDPLEGPIPHLESRLCILLTIVPLAIANIMDDEAKFSSSSLQGAAKSGFMEIDGHGYQVDGKGQTSRKNGLISSLQVLGQFSGLLCPPASVIGAANAAAVKAASFISNSKSAKCGSVCGTHSDSYINAGGNLRHLIIEACIARKLIDTSVYYWPGYVSASVISFIDLPPVQKSPWVVFMEGTPFSNSLVNLLLATPAPSLAEIEKLYDIALNGSVEERSAAAKILCGASLSHGWNIQEHVLRYVVKLLSPPKPSTHTGQRSYLVDYMPMLSVILSGASTIDTVHVLSLHGLIPEVAASLMPLCEVFGSLMPTSNNISSTNDEPSIYMVFSSAFLFLLRLWKFYRPPIDQCLTGGGAIGGELTLEYLLLLRNGRIASHNYSAQDEFNSDQGQHEYASDKPEYVDFYPKLRAWYCQNKSCVASPLSGISTGNPVHELLAIVYLVLMGRLSSRDLTTGLRDLIDFLPATLGTIVSYFAAEVTRGIWKPVPMNGTDWPSPAAILSAIDSEIKEILADAGVDIPCGSSGQSPPMLPLPMAALVSLTITFKLNKSHEYIHAVVGPALENCSSGCPWPSIPIIGSLWAQKVRRWHHFIVVSCARSVLKRNKVAVAQLLRSCFSSFLGSLNDSTSLLSNQSSVSRLLGTIIAAPGVSPSLAPGFLYLRSCRTIVDIQYVNGVIIGLVTEYARELATRWTRMDSSRLKSSQASLSHAAAKAREVAVLGASLLCLSEKLGEVSAVSRILEGYAMAYLLVMSGSASWGIGSTPPAWAMARRARVVGVHMDFLVRVLEGNISLGCHPATWKAYVSCVVGLVVSFAPAWIQVVKLETLRKLASGLRGWHESELALSLLERGGVAAMGSVAELLNVIS</sequence>
<dbReference type="EMBL" id="JAPFFI010000004">
    <property type="protein sequence ID" value="KAJ6395150.1"/>
    <property type="molecule type" value="Genomic_DNA"/>
</dbReference>
<evidence type="ECO:0008006" key="3">
    <source>
        <dbReference type="Google" id="ProtNLM"/>
    </source>
</evidence>
<reference evidence="1" key="1">
    <citation type="submission" date="2022-10" db="EMBL/GenBank/DDBJ databases">
        <authorList>
            <person name="Hyden B.L."/>
            <person name="Feng K."/>
            <person name="Yates T."/>
            <person name="Jawdy S."/>
            <person name="Smart L.B."/>
            <person name="Muchero W."/>
        </authorList>
    </citation>
    <scope>NUCLEOTIDE SEQUENCE</scope>
    <source>
        <tissue evidence="1">Shoot tip</tissue>
    </source>
</reference>
<dbReference type="PANTHER" id="PTHR33739:SF3">
    <property type="entry name" value="OS07G0681500 PROTEIN"/>
    <property type="match status" value="1"/>
</dbReference>
<gene>
    <name evidence="1" type="ORF">OIU77_020417</name>
</gene>
<name>A0ABQ9C6F7_9ROSI</name>